<dbReference type="InterPro" id="IPR029058">
    <property type="entry name" value="AB_hydrolase_fold"/>
</dbReference>
<keyword evidence="3" id="KW-0378">Hydrolase</keyword>
<reference evidence="2 4" key="1">
    <citation type="submission" date="2014-03" db="EMBL/GenBank/DDBJ databases">
        <title>Draft genome sequencing of Oceanobacillus picturae strain S1 isolated from human gut.</title>
        <authorList>
            <person name="Croce O."/>
            <person name="Lagier J.C."/>
            <person name="Raoult D."/>
        </authorList>
    </citation>
    <scope>NUCLEOTIDE SEQUENCE [LARGE SCALE GENOMIC DNA]</scope>
    <source>
        <strain evidence="2 4">S1</strain>
    </source>
</reference>
<organism evidence="2 4">
    <name type="scientific">Oceanobacillus picturae</name>
    <dbReference type="NCBI Taxonomy" id="171693"/>
    <lineage>
        <taxon>Bacteria</taxon>
        <taxon>Bacillati</taxon>
        <taxon>Bacillota</taxon>
        <taxon>Bacilli</taxon>
        <taxon>Bacillales</taxon>
        <taxon>Bacillaceae</taxon>
        <taxon>Oceanobacillus</taxon>
    </lineage>
</organism>
<sequence length="84" mass="9115">MKDGVRAIQFVRFMAKTWGINPHRIALSGPSEGGHLALWNALKGEMAIPDSSDPIEGISTKVIAFVDFNSLLHNLGERSVKGVI</sequence>
<dbReference type="Pfam" id="PF20434">
    <property type="entry name" value="BD-FAE"/>
    <property type="match status" value="1"/>
</dbReference>
<evidence type="ECO:0000259" key="1">
    <source>
        <dbReference type="Pfam" id="PF20434"/>
    </source>
</evidence>
<protein>
    <submittedName>
        <fullName evidence="3">Endonuclease/exonuclease/phosphatase family protein</fullName>
    </submittedName>
</protein>
<dbReference type="GO" id="GO:0004519">
    <property type="term" value="F:endonuclease activity"/>
    <property type="evidence" value="ECO:0007669"/>
    <property type="project" value="UniProtKB-KW"/>
</dbReference>
<reference evidence="3 5" key="4">
    <citation type="journal article" date="2016" name="Genome Announc.">
        <title>Draft Genome Sequence of Oceanobacillus picturae Heshi-B3, Isolated from Fermented Rice Bran in a Traditional Japanese Seafood Dish.</title>
        <authorList>
            <person name="Akuzawa S."/>
            <person name="Nagaoka J."/>
            <person name="Kanekatsu M."/>
            <person name="Kanesaki Y."/>
            <person name="Suzuki T."/>
        </authorList>
    </citation>
    <scope>NUCLEOTIDE SEQUENCE [LARGE SCALE GENOMIC DNA]</scope>
    <source>
        <strain evidence="3 5">Heshi-B3</strain>
    </source>
</reference>
<feature type="domain" description="BD-FAE-like" evidence="1">
    <location>
        <begin position="2"/>
        <end position="68"/>
    </location>
</feature>
<dbReference type="InterPro" id="IPR049492">
    <property type="entry name" value="BD-FAE-like_dom"/>
</dbReference>
<dbReference type="Proteomes" id="UP000028863">
    <property type="component" value="Unassembled WGS sequence"/>
</dbReference>
<evidence type="ECO:0000313" key="4">
    <source>
        <dbReference type="Proteomes" id="UP000028863"/>
    </source>
</evidence>
<evidence type="ECO:0000313" key="2">
    <source>
        <dbReference type="EMBL" id="CDO03000.1"/>
    </source>
</evidence>
<dbReference type="AlphaFoldDB" id="W9B8W9"/>
<dbReference type="Proteomes" id="UP000052946">
    <property type="component" value="Unassembled WGS sequence"/>
</dbReference>
<dbReference type="Gene3D" id="3.40.50.1820">
    <property type="entry name" value="alpha/beta hydrolase"/>
    <property type="match status" value="1"/>
</dbReference>
<gene>
    <name evidence="2" type="ORF">BN988_01483</name>
    <name evidence="3" type="ORF">OPHB3_3213</name>
</gene>
<keyword evidence="3" id="KW-0255">Endonuclease</keyword>
<keyword evidence="3" id="KW-0540">Nuclease</keyword>
<reference evidence="2 4" key="2">
    <citation type="submission" date="2014-03" db="EMBL/GenBank/DDBJ databases">
        <authorList>
            <person name="Urmite Genomes U."/>
        </authorList>
    </citation>
    <scope>NUCLEOTIDE SEQUENCE [LARGE SCALE GENOMIC DNA]</scope>
    <source>
        <strain evidence="2 4">S1</strain>
    </source>
</reference>
<dbReference type="RefSeq" id="WP_036574565.1">
    <property type="nucleotide sequence ID" value="NZ_BBXV01000042.1"/>
</dbReference>
<dbReference type="eggNOG" id="COG1506">
    <property type="taxonomic scope" value="Bacteria"/>
</dbReference>
<evidence type="ECO:0000313" key="3">
    <source>
        <dbReference type="EMBL" id="GAQ19251.1"/>
    </source>
</evidence>
<keyword evidence="3" id="KW-0269">Exonuclease</keyword>
<dbReference type="STRING" id="171693.BN988_01483"/>
<dbReference type="EMBL" id="CCAX010000001">
    <property type="protein sequence ID" value="CDO03000.1"/>
    <property type="molecule type" value="Genomic_DNA"/>
</dbReference>
<reference evidence="5" key="3">
    <citation type="submission" date="2015-07" db="EMBL/GenBank/DDBJ databases">
        <title>Draft Genome Sequence of Oceanobacillus picturae Heshi-B3 that Was Isolated from Fermented Rice Bran with Aging Salted Mackerel, Which Was Named Heshiko as Traditional Fermented Seafood in Japan.</title>
        <authorList>
            <person name="Akuzawa S."/>
            <person name="Nakagawa J."/>
            <person name="Kanekatsu T."/>
            <person name="Kanesaki Y."/>
            <person name="Suzuki T."/>
        </authorList>
    </citation>
    <scope>NUCLEOTIDE SEQUENCE [LARGE SCALE GENOMIC DNA]</scope>
    <source>
        <strain evidence="5">Heshi-B3</strain>
    </source>
</reference>
<comment type="caution">
    <text evidence="2">The sequence shown here is derived from an EMBL/GenBank/DDBJ whole genome shotgun (WGS) entry which is preliminary data.</text>
</comment>
<dbReference type="EMBL" id="BBXV01000042">
    <property type="protein sequence ID" value="GAQ19251.1"/>
    <property type="molecule type" value="Genomic_DNA"/>
</dbReference>
<accession>W9B8W9</accession>
<dbReference type="SUPFAM" id="SSF53474">
    <property type="entry name" value="alpha/beta-Hydrolases"/>
    <property type="match status" value="1"/>
</dbReference>
<proteinExistence type="predicted"/>
<keyword evidence="4" id="KW-1185">Reference proteome</keyword>
<dbReference type="GO" id="GO:0004527">
    <property type="term" value="F:exonuclease activity"/>
    <property type="evidence" value="ECO:0007669"/>
    <property type="project" value="UniProtKB-KW"/>
</dbReference>
<name>W9B8W9_9BACI</name>
<evidence type="ECO:0000313" key="5">
    <source>
        <dbReference type="Proteomes" id="UP000052946"/>
    </source>
</evidence>